<evidence type="ECO:0000313" key="2">
    <source>
        <dbReference type="Proteomes" id="UP000646548"/>
    </source>
</evidence>
<gene>
    <name evidence="1" type="ORF">FQA47_015040</name>
</gene>
<protein>
    <submittedName>
        <fullName evidence="1">Uncharacterized protein</fullName>
    </submittedName>
</protein>
<dbReference type="Proteomes" id="UP000646548">
    <property type="component" value="Unassembled WGS sequence"/>
</dbReference>
<name>A0A834BVF7_ORYME</name>
<accession>A0A834BVF7</accession>
<organism evidence="1 2">
    <name type="scientific">Oryzias melastigma</name>
    <name type="common">Marine medaka</name>
    <dbReference type="NCBI Taxonomy" id="30732"/>
    <lineage>
        <taxon>Eukaryota</taxon>
        <taxon>Metazoa</taxon>
        <taxon>Chordata</taxon>
        <taxon>Craniata</taxon>
        <taxon>Vertebrata</taxon>
        <taxon>Euteleostomi</taxon>
        <taxon>Actinopterygii</taxon>
        <taxon>Neopterygii</taxon>
        <taxon>Teleostei</taxon>
        <taxon>Neoteleostei</taxon>
        <taxon>Acanthomorphata</taxon>
        <taxon>Ovalentaria</taxon>
        <taxon>Atherinomorphae</taxon>
        <taxon>Beloniformes</taxon>
        <taxon>Adrianichthyidae</taxon>
        <taxon>Oryziinae</taxon>
        <taxon>Oryzias</taxon>
    </lineage>
</organism>
<proteinExistence type="predicted"/>
<comment type="caution">
    <text evidence="1">The sequence shown here is derived from an EMBL/GenBank/DDBJ whole genome shotgun (WGS) entry which is preliminary data.</text>
</comment>
<reference evidence="1" key="1">
    <citation type="journal article" name="BMC Genomics">
        <title>Long-read sequencing and de novo genome assembly of marine medaka (Oryzias melastigma).</title>
        <authorList>
            <person name="Liang P."/>
            <person name="Saqib H.S.A."/>
            <person name="Ni X."/>
            <person name="Shen Y."/>
        </authorList>
    </citation>
    <scope>NUCLEOTIDE SEQUENCE</scope>
    <source>
        <strain evidence="1">Bigg-433</strain>
    </source>
</reference>
<evidence type="ECO:0000313" key="1">
    <source>
        <dbReference type="EMBL" id="KAF6714926.1"/>
    </source>
</evidence>
<dbReference type="EMBL" id="WKFB01001185">
    <property type="protein sequence ID" value="KAF6714926.1"/>
    <property type="molecule type" value="Genomic_DNA"/>
</dbReference>
<dbReference type="AlphaFoldDB" id="A0A834BVF7"/>
<sequence>MNKPPLATNMHLCCRDANHKHLYLLANAGAKRGVAEVEERSPHLRFCEWESWRNLEEASVTDGGGGGGISSSLAPAHLCSPPPPYSSLFQASESIGERLRRVHGGH</sequence>